<proteinExistence type="predicted"/>
<reference evidence="1" key="2">
    <citation type="submission" date="2021-12" db="EMBL/GenBank/DDBJ databases">
        <title>Resequencing data analysis of finger millet.</title>
        <authorList>
            <person name="Hatakeyama M."/>
            <person name="Aluri S."/>
            <person name="Balachadran M.T."/>
            <person name="Sivarajan S.R."/>
            <person name="Poveda L."/>
            <person name="Shimizu-Inatsugi R."/>
            <person name="Schlapbach R."/>
            <person name="Sreeman S.M."/>
            <person name="Shimizu K.K."/>
        </authorList>
    </citation>
    <scope>NUCLEOTIDE SEQUENCE</scope>
</reference>
<evidence type="ECO:0000313" key="1">
    <source>
        <dbReference type="EMBL" id="GJN12863.1"/>
    </source>
</evidence>
<sequence length="95" mass="10195">MRSWPRFTGLLRVDHALLAQLAERRWMLGSACSAGSWPVGRTGGSSVAEALRCPWFDEVMASLVAELDQPRVTCSTATGYSYSSSVSSVAEAILA</sequence>
<name>A0AAV5DR98_ELECO</name>
<dbReference type="EMBL" id="BQKI01000026">
    <property type="protein sequence ID" value="GJN12863.1"/>
    <property type="molecule type" value="Genomic_DNA"/>
</dbReference>
<dbReference type="AlphaFoldDB" id="A0AAV5DR98"/>
<reference evidence="1" key="1">
    <citation type="journal article" date="2018" name="DNA Res.">
        <title>Multiple hybrid de novo genome assembly of finger millet, an orphan allotetraploid crop.</title>
        <authorList>
            <person name="Hatakeyama M."/>
            <person name="Aluri S."/>
            <person name="Balachadran M.T."/>
            <person name="Sivarajan S.R."/>
            <person name="Patrignani A."/>
            <person name="Gruter S."/>
            <person name="Poveda L."/>
            <person name="Shimizu-Inatsugi R."/>
            <person name="Baeten J."/>
            <person name="Francoijs K.J."/>
            <person name="Nataraja K.N."/>
            <person name="Reddy Y.A.N."/>
            <person name="Phadnis S."/>
            <person name="Ravikumar R.L."/>
            <person name="Schlapbach R."/>
            <person name="Sreeman S.M."/>
            <person name="Shimizu K.K."/>
        </authorList>
    </citation>
    <scope>NUCLEOTIDE SEQUENCE</scope>
</reference>
<accession>A0AAV5DR98</accession>
<gene>
    <name evidence="1" type="primary">ga31180</name>
    <name evidence="1" type="ORF">PR202_ga31180</name>
</gene>
<evidence type="ECO:0000313" key="2">
    <source>
        <dbReference type="Proteomes" id="UP001054889"/>
    </source>
</evidence>
<dbReference type="Proteomes" id="UP001054889">
    <property type="component" value="Unassembled WGS sequence"/>
</dbReference>
<keyword evidence="2" id="KW-1185">Reference proteome</keyword>
<comment type="caution">
    <text evidence="1">The sequence shown here is derived from an EMBL/GenBank/DDBJ whole genome shotgun (WGS) entry which is preliminary data.</text>
</comment>
<organism evidence="1 2">
    <name type="scientific">Eleusine coracana subsp. coracana</name>
    <dbReference type="NCBI Taxonomy" id="191504"/>
    <lineage>
        <taxon>Eukaryota</taxon>
        <taxon>Viridiplantae</taxon>
        <taxon>Streptophyta</taxon>
        <taxon>Embryophyta</taxon>
        <taxon>Tracheophyta</taxon>
        <taxon>Spermatophyta</taxon>
        <taxon>Magnoliopsida</taxon>
        <taxon>Liliopsida</taxon>
        <taxon>Poales</taxon>
        <taxon>Poaceae</taxon>
        <taxon>PACMAD clade</taxon>
        <taxon>Chloridoideae</taxon>
        <taxon>Cynodonteae</taxon>
        <taxon>Eleusininae</taxon>
        <taxon>Eleusine</taxon>
    </lineage>
</organism>
<protein>
    <submittedName>
        <fullName evidence="1">Uncharacterized protein</fullName>
    </submittedName>
</protein>